<reference evidence="2 3" key="1">
    <citation type="journal article" date="2018" name="Mol. Biol. Evol.">
        <title>Broad Genomic Sampling Reveals a Smut Pathogenic Ancestry of the Fungal Clade Ustilaginomycotina.</title>
        <authorList>
            <person name="Kijpornyongpan T."/>
            <person name="Mondo S.J."/>
            <person name="Barry K."/>
            <person name="Sandor L."/>
            <person name="Lee J."/>
            <person name="Lipzen A."/>
            <person name="Pangilinan J."/>
            <person name="LaButti K."/>
            <person name="Hainaut M."/>
            <person name="Henrissat B."/>
            <person name="Grigoriev I.V."/>
            <person name="Spatafora J.W."/>
            <person name="Aime M.C."/>
        </authorList>
    </citation>
    <scope>NUCLEOTIDE SEQUENCE [LARGE SCALE GENOMIC DNA]</scope>
    <source>
        <strain evidence="2 3">MCA 5214</strain>
    </source>
</reference>
<evidence type="ECO:0000313" key="2">
    <source>
        <dbReference type="EMBL" id="PWN24335.1"/>
    </source>
</evidence>
<protein>
    <submittedName>
        <fullName evidence="2">Uncharacterized protein</fullName>
    </submittedName>
</protein>
<proteinExistence type="predicted"/>
<accession>A0A316UMD7</accession>
<dbReference type="AlphaFoldDB" id="A0A316UMD7"/>
<gene>
    <name evidence="2" type="ORF">BDZ90DRAFT_127217</name>
</gene>
<dbReference type="RefSeq" id="XP_025358947.1">
    <property type="nucleotide sequence ID" value="XM_025503339.1"/>
</dbReference>
<dbReference type="GeneID" id="37025162"/>
<name>A0A316UMD7_9BASI</name>
<evidence type="ECO:0000313" key="3">
    <source>
        <dbReference type="Proteomes" id="UP000245884"/>
    </source>
</evidence>
<evidence type="ECO:0000256" key="1">
    <source>
        <dbReference type="SAM" id="MobiDB-lite"/>
    </source>
</evidence>
<organism evidence="2 3">
    <name type="scientific">Jaminaea rosea</name>
    <dbReference type="NCBI Taxonomy" id="1569628"/>
    <lineage>
        <taxon>Eukaryota</taxon>
        <taxon>Fungi</taxon>
        <taxon>Dikarya</taxon>
        <taxon>Basidiomycota</taxon>
        <taxon>Ustilaginomycotina</taxon>
        <taxon>Exobasidiomycetes</taxon>
        <taxon>Microstromatales</taxon>
        <taxon>Microstromatales incertae sedis</taxon>
        <taxon>Jaminaea</taxon>
    </lineage>
</organism>
<dbReference type="Proteomes" id="UP000245884">
    <property type="component" value="Unassembled WGS sequence"/>
</dbReference>
<keyword evidence="3" id="KW-1185">Reference proteome</keyword>
<sequence>MSQEHFENATLGSHIGHGFRCICSGCHRLLQYRMWPALRSTVPQIFNAHTTCAAAARLSASCVSRFLTVTSDLLSDEASVTMDGIAMATEANTSLSARQSWQSDMRQKEGQSHSISGRQRSGPPLGVPLPAAREDIGASGHADQLHCHDS</sequence>
<feature type="region of interest" description="Disordered" evidence="1">
    <location>
        <begin position="96"/>
        <end position="150"/>
    </location>
</feature>
<dbReference type="EMBL" id="KZ819682">
    <property type="protein sequence ID" value="PWN24335.1"/>
    <property type="molecule type" value="Genomic_DNA"/>
</dbReference>